<dbReference type="Gene3D" id="3.90.110.10">
    <property type="entry name" value="Lactate dehydrogenase/glycoside hydrolase, family 4, C-terminal"/>
    <property type="match status" value="1"/>
</dbReference>
<comment type="similarity">
    <text evidence="1">Belongs to the LDH/MDH superfamily. MDH type 2 family.</text>
</comment>
<dbReference type="InterPro" id="IPR001252">
    <property type="entry name" value="Malate_DH_AS"/>
</dbReference>
<evidence type="ECO:0000313" key="11">
    <source>
        <dbReference type="Proteomes" id="UP000265515"/>
    </source>
</evidence>
<dbReference type="OMA" id="RNIIIWG"/>
<evidence type="ECO:0000256" key="3">
    <source>
        <dbReference type="ARBA" id="ARBA00022532"/>
    </source>
</evidence>
<evidence type="ECO:0000256" key="1">
    <source>
        <dbReference type="ARBA" id="ARBA00009613"/>
    </source>
</evidence>
<evidence type="ECO:0000259" key="8">
    <source>
        <dbReference type="Pfam" id="PF00056"/>
    </source>
</evidence>
<dbReference type="EC" id="1.1.1.37" evidence="2"/>
<protein>
    <recommendedName>
        <fullName evidence="2">malate dehydrogenase</fullName>
        <ecNumber evidence="2">1.1.1.37</ecNumber>
    </recommendedName>
</protein>
<dbReference type="Pfam" id="PF02866">
    <property type="entry name" value="Ldh_1_C"/>
    <property type="match status" value="1"/>
</dbReference>
<sequence length="433" mass="45438">MAPAPKRVLVTGAAGQIGYALVPMIARGHLLGPDQPIILHMLDIPPAAESLEGVKMELLDAAYPLLHGIVATTDVTEAFTGVDIAIMVGGFPRKQGMERKEVMGKNVSIYKAQASALAKFASKDVKVVVVANPANTNALVLKASTEGNICPKNITCLTRLDHNRALAQIAERLGVTSKDVKNVIIWGNHSSTQYPDVNHGTVTLADGKEHNIRDAVSDDAWLNDEFIKIVQQRGAAIINKRKLSSALSAASSVCDHVRDWMLGTAEGTWTSMGVVSDGSYGAPAGVVYSFPVTTKDGEWTIQSGMLCHYQSSSDVSNPLGWTAVRQDQDEGDEDEGDGDGGDEDEGHGDGGDEDEGDGDGGDEDEGDRGDEDEGDGDGGDEDEGDGDGGDEDEGDGDGGDEDEGDGHGDGTGRDSAAATHTQHARTPNCANEE</sequence>
<evidence type="ECO:0000256" key="2">
    <source>
        <dbReference type="ARBA" id="ARBA00012995"/>
    </source>
</evidence>
<dbReference type="GO" id="GO:0006108">
    <property type="term" value="P:malate metabolic process"/>
    <property type="evidence" value="ECO:0007669"/>
    <property type="project" value="InterPro"/>
</dbReference>
<dbReference type="PANTHER" id="PTHR23382">
    <property type="entry name" value="MALATE DEHYDROGENASE"/>
    <property type="match status" value="1"/>
</dbReference>
<evidence type="ECO:0000259" key="9">
    <source>
        <dbReference type="Pfam" id="PF02866"/>
    </source>
</evidence>
<dbReference type="PROSITE" id="PS00068">
    <property type="entry name" value="MDH"/>
    <property type="match status" value="1"/>
</dbReference>
<comment type="catalytic activity">
    <reaction evidence="6">
        <text>(S)-malate + NAD(+) = oxaloacetate + NADH + H(+)</text>
        <dbReference type="Rhea" id="RHEA:21432"/>
        <dbReference type="ChEBI" id="CHEBI:15378"/>
        <dbReference type="ChEBI" id="CHEBI:15589"/>
        <dbReference type="ChEBI" id="CHEBI:16452"/>
        <dbReference type="ChEBI" id="CHEBI:57540"/>
        <dbReference type="ChEBI" id="CHEBI:57945"/>
        <dbReference type="EC" id="1.1.1.37"/>
    </reaction>
</comment>
<dbReference type="InterPro" id="IPR015955">
    <property type="entry name" value="Lactate_DH/Glyco_Ohase_4_C"/>
</dbReference>
<dbReference type="STRING" id="69332.A0A388KTT4"/>
<gene>
    <name evidence="10" type="ORF">CBR_g16808</name>
</gene>
<dbReference type="Gene3D" id="3.40.50.720">
    <property type="entry name" value="NAD(P)-binding Rossmann-like Domain"/>
    <property type="match status" value="1"/>
</dbReference>
<evidence type="ECO:0000313" key="10">
    <source>
        <dbReference type="EMBL" id="GBG73467.1"/>
    </source>
</evidence>
<dbReference type="InterPro" id="IPR010945">
    <property type="entry name" value="Malate_DH_type2"/>
</dbReference>
<dbReference type="NCBIfam" id="NF003916">
    <property type="entry name" value="PRK05442.1"/>
    <property type="match status" value="1"/>
</dbReference>
<dbReference type="NCBIfam" id="TIGR01758">
    <property type="entry name" value="MDH_euk_cyt"/>
    <property type="match status" value="1"/>
</dbReference>
<accession>A0A388KTT4</accession>
<keyword evidence="4" id="KW-0560">Oxidoreductase</keyword>
<evidence type="ECO:0000256" key="4">
    <source>
        <dbReference type="ARBA" id="ARBA00023002"/>
    </source>
</evidence>
<keyword evidence="5" id="KW-0520">NAD</keyword>
<organism evidence="10 11">
    <name type="scientific">Chara braunii</name>
    <name type="common">Braun's stonewort</name>
    <dbReference type="NCBI Taxonomy" id="69332"/>
    <lineage>
        <taxon>Eukaryota</taxon>
        <taxon>Viridiplantae</taxon>
        <taxon>Streptophyta</taxon>
        <taxon>Charophyceae</taxon>
        <taxon>Charales</taxon>
        <taxon>Characeae</taxon>
        <taxon>Chara</taxon>
    </lineage>
</organism>
<evidence type="ECO:0000256" key="5">
    <source>
        <dbReference type="ARBA" id="ARBA00023027"/>
    </source>
</evidence>
<dbReference type="FunFam" id="3.90.110.10:FF:000002">
    <property type="entry name" value="Malate dehydrogenase"/>
    <property type="match status" value="1"/>
</dbReference>
<feature type="region of interest" description="Disordered" evidence="7">
    <location>
        <begin position="327"/>
        <end position="433"/>
    </location>
</feature>
<keyword evidence="11" id="KW-1185">Reference proteome</keyword>
<dbReference type="CDD" id="cd01336">
    <property type="entry name" value="MDH_cytoplasmic_cytosolic"/>
    <property type="match status" value="1"/>
</dbReference>
<feature type="domain" description="Lactate/malate dehydrogenase N-terminal" evidence="8">
    <location>
        <begin position="7"/>
        <end position="145"/>
    </location>
</feature>
<dbReference type="InterPro" id="IPR022383">
    <property type="entry name" value="Lactate/malate_DH_C"/>
</dbReference>
<dbReference type="Pfam" id="PF00056">
    <property type="entry name" value="Ldh_1_N"/>
    <property type="match status" value="1"/>
</dbReference>
<dbReference type="SUPFAM" id="SSF56327">
    <property type="entry name" value="LDH C-terminal domain-like"/>
    <property type="match status" value="1"/>
</dbReference>
<proteinExistence type="inferred from homology"/>
<evidence type="ECO:0000256" key="7">
    <source>
        <dbReference type="SAM" id="MobiDB-lite"/>
    </source>
</evidence>
<name>A0A388KTT4_CHABU</name>
<dbReference type="Proteomes" id="UP000265515">
    <property type="component" value="Unassembled WGS sequence"/>
</dbReference>
<dbReference type="InterPro" id="IPR011274">
    <property type="entry name" value="Malate_DH_NAD-dep_euk"/>
</dbReference>
<feature type="domain" description="Lactate/malate dehydrogenase C-terminal" evidence="9">
    <location>
        <begin position="158"/>
        <end position="303"/>
    </location>
</feature>
<dbReference type="InterPro" id="IPR036291">
    <property type="entry name" value="NAD(P)-bd_dom_sf"/>
</dbReference>
<dbReference type="OrthoDB" id="4069699at2759"/>
<feature type="compositionally biased region" description="Acidic residues" evidence="7">
    <location>
        <begin position="329"/>
        <end position="404"/>
    </location>
</feature>
<dbReference type="NCBIfam" id="TIGR01759">
    <property type="entry name" value="MalateDH-SF1"/>
    <property type="match status" value="1"/>
</dbReference>
<dbReference type="Gramene" id="GBG73467">
    <property type="protein sequence ID" value="GBG73467"/>
    <property type="gene ID" value="CBR_g16808"/>
</dbReference>
<dbReference type="GO" id="GO:0030060">
    <property type="term" value="F:L-malate dehydrogenase (NAD+) activity"/>
    <property type="evidence" value="ECO:0007669"/>
    <property type="project" value="UniProtKB-EC"/>
</dbReference>
<feature type="compositionally biased region" description="Polar residues" evidence="7">
    <location>
        <begin position="418"/>
        <end position="433"/>
    </location>
</feature>
<dbReference type="GO" id="GO:0006099">
    <property type="term" value="P:tricarboxylic acid cycle"/>
    <property type="evidence" value="ECO:0007669"/>
    <property type="project" value="UniProtKB-KW"/>
</dbReference>
<dbReference type="AlphaFoldDB" id="A0A388KTT4"/>
<keyword evidence="3" id="KW-0816">Tricarboxylic acid cycle</keyword>
<dbReference type="InterPro" id="IPR001236">
    <property type="entry name" value="Lactate/malate_DH_N"/>
</dbReference>
<dbReference type="EMBL" id="BFEA01000184">
    <property type="protein sequence ID" value="GBG73467.1"/>
    <property type="molecule type" value="Genomic_DNA"/>
</dbReference>
<dbReference type="SUPFAM" id="SSF51735">
    <property type="entry name" value="NAD(P)-binding Rossmann-fold domains"/>
    <property type="match status" value="1"/>
</dbReference>
<evidence type="ECO:0000256" key="6">
    <source>
        <dbReference type="ARBA" id="ARBA00048313"/>
    </source>
</evidence>
<dbReference type="FunFam" id="3.40.50.720:FF:000010">
    <property type="entry name" value="Malate dehydrogenase"/>
    <property type="match status" value="1"/>
</dbReference>
<comment type="caution">
    <text evidence="10">The sequence shown here is derived from an EMBL/GenBank/DDBJ whole genome shotgun (WGS) entry which is preliminary data.</text>
</comment>
<reference evidence="10 11" key="1">
    <citation type="journal article" date="2018" name="Cell">
        <title>The Chara Genome: Secondary Complexity and Implications for Plant Terrestrialization.</title>
        <authorList>
            <person name="Nishiyama T."/>
            <person name="Sakayama H."/>
            <person name="Vries J.D."/>
            <person name="Buschmann H."/>
            <person name="Saint-Marcoux D."/>
            <person name="Ullrich K.K."/>
            <person name="Haas F.B."/>
            <person name="Vanderstraeten L."/>
            <person name="Becker D."/>
            <person name="Lang D."/>
            <person name="Vosolsobe S."/>
            <person name="Rombauts S."/>
            <person name="Wilhelmsson P.K.I."/>
            <person name="Janitza P."/>
            <person name="Kern R."/>
            <person name="Heyl A."/>
            <person name="Rumpler F."/>
            <person name="Villalobos L.I.A.C."/>
            <person name="Clay J.M."/>
            <person name="Skokan R."/>
            <person name="Toyoda A."/>
            <person name="Suzuki Y."/>
            <person name="Kagoshima H."/>
            <person name="Schijlen E."/>
            <person name="Tajeshwar N."/>
            <person name="Catarino B."/>
            <person name="Hetherington A.J."/>
            <person name="Saltykova A."/>
            <person name="Bonnot C."/>
            <person name="Breuninger H."/>
            <person name="Symeonidi A."/>
            <person name="Radhakrishnan G.V."/>
            <person name="Van Nieuwerburgh F."/>
            <person name="Deforce D."/>
            <person name="Chang C."/>
            <person name="Karol K.G."/>
            <person name="Hedrich R."/>
            <person name="Ulvskov P."/>
            <person name="Glockner G."/>
            <person name="Delwiche C.F."/>
            <person name="Petrasek J."/>
            <person name="Van de Peer Y."/>
            <person name="Friml J."/>
            <person name="Beilby M."/>
            <person name="Dolan L."/>
            <person name="Kohara Y."/>
            <person name="Sugano S."/>
            <person name="Fujiyama A."/>
            <person name="Delaux P.-M."/>
            <person name="Quint M."/>
            <person name="TheiBen G."/>
            <person name="Hagemann M."/>
            <person name="Harholt J."/>
            <person name="Dunand C."/>
            <person name="Zachgo S."/>
            <person name="Langdale J."/>
            <person name="Maumus F."/>
            <person name="Straeten D.V.D."/>
            <person name="Gould S.B."/>
            <person name="Rensing S.A."/>
        </authorList>
    </citation>
    <scope>NUCLEOTIDE SEQUENCE [LARGE SCALE GENOMIC DNA]</scope>
    <source>
        <strain evidence="10 11">S276</strain>
    </source>
</reference>